<dbReference type="InterPro" id="IPR028348">
    <property type="entry name" value="FAD-binding_protein"/>
</dbReference>
<sequence length="119" mass="13019">GSAHPLAGIEFQRKYEKLAYELGGNNYNAPMQLVGDFLNDKITTDIGKVEPSYKPGVTGTDLRECLPEFVTSTMKEALVSLDKKLNGFAMHDAVLTGVETRSSAPVRIVRDEETLQSVS</sequence>
<proteinExistence type="predicted"/>
<feature type="non-terminal residue" evidence="2">
    <location>
        <position position="1"/>
    </location>
</feature>
<protein>
    <recommendedName>
        <fullName evidence="1">FAD-dependent protein C-terminal domain-containing protein</fullName>
    </recommendedName>
</protein>
<organism evidence="2 3">
    <name type="scientific">Clostridium perfringens</name>
    <dbReference type="NCBI Taxonomy" id="1502"/>
    <lineage>
        <taxon>Bacteria</taxon>
        <taxon>Bacillati</taxon>
        <taxon>Bacillota</taxon>
        <taxon>Clostridia</taxon>
        <taxon>Eubacteriales</taxon>
        <taxon>Clostridiaceae</taxon>
        <taxon>Clostridium</taxon>
    </lineage>
</organism>
<dbReference type="InterPro" id="IPR049516">
    <property type="entry name" value="FAD-depend_C"/>
</dbReference>
<feature type="non-terminal residue" evidence="2">
    <location>
        <position position="119"/>
    </location>
</feature>
<reference evidence="2" key="1">
    <citation type="submission" date="2019-11" db="EMBL/GenBank/DDBJ databases">
        <title>Characterization of Clostridium perfringens isolates from swine manure treated agricultural soils.</title>
        <authorList>
            <person name="Wushke S.T."/>
        </authorList>
    </citation>
    <scope>NUCLEOTIDE SEQUENCE</scope>
    <source>
        <strain evidence="2">X94</strain>
    </source>
</reference>
<gene>
    <name evidence="2" type="ORF">GNF68_18340</name>
</gene>
<dbReference type="EMBL" id="WNUI01000913">
    <property type="protein sequence ID" value="MDZ4910910.1"/>
    <property type="molecule type" value="Genomic_DNA"/>
</dbReference>
<dbReference type="AlphaFoldDB" id="A0AAW9IAJ2"/>
<feature type="domain" description="FAD-dependent protein C-terminal" evidence="1">
    <location>
        <begin position="3"/>
        <end position="102"/>
    </location>
</feature>
<evidence type="ECO:0000313" key="2">
    <source>
        <dbReference type="EMBL" id="MDZ4910910.1"/>
    </source>
</evidence>
<dbReference type="PANTHER" id="PTHR42842">
    <property type="entry name" value="FAD/NAD(P)-BINDING OXIDOREDUCTASE"/>
    <property type="match status" value="1"/>
</dbReference>
<evidence type="ECO:0000313" key="3">
    <source>
        <dbReference type="Proteomes" id="UP001288778"/>
    </source>
</evidence>
<accession>A0AAW9IAJ2</accession>
<dbReference type="Pfam" id="PF21688">
    <property type="entry name" value="FAD-depend_C"/>
    <property type="match status" value="1"/>
</dbReference>
<dbReference type="PANTHER" id="PTHR42842:SF3">
    <property type="entry name" value="FAD_NAD(P)-BINDING OXIDOREDUCTASE FAMILY PROTEIN"/>
    <property type="match status" value="1"/>
</dbReference>
<name>A0AAW9IAJ2_CLOPF</name>
<comment type="caution">
    <text evidence="2">The sequence shown here is derived from an EMBL/GenBank/DDBJ whole genome shotgun (WGS) entry which is preliminary data.</text>
</comment>
<evidence type="ECO:0000259" key="1">
    <source>
        <dbReference type="Pfam" id="PF21688"/>
    </source>
</evidence>
<dbReference type="Proteomes" id="UP001288778">
    <property type="component" value="Unassembled WGS sequence"/>
</dbReference>